<dbReference type="SUPFAM" id="SSF50978">
    <property type="entry name" value="WD40 repeat-like"/>
    <property type="match status" value="1"/>
</dbReference>
<evidence type="ECO:0000313" key="6">
    <source>
        <dbReference type="EMBL" id="BCL33427.1"/>
    </source>
</evidence>
<evidence type="ECO:0000313" key="7">
    <source>
        <dbReference type="Proteomes" id="UP000516444"/>
    </source>
</evidence>
<feature type="repeat" description="WD" evidence="3">
    <location>
        <begin position="786"/>
        <end position="818"/>
    </location>
</feature>
<gene>
    <name evidence="6" type="ORF">GCM10017557_82860</name>
</gene>
<dbReference type="InterPro" id="IPR001680">
    <property type="entry name" value="WD40_rpt"/>
</dbReference>
<keyword evidence="4" id="KW-0812">Transmembrane</keyword>
<dbReference type="PROSITE" id="PS00678">
    <property type="entry name" value="WD_REPEATS_1"/>
    <property type="match status" value="1"/>
</dbReference>
<dbReference type="KEGG" id="sgm:GCM10017557_82860"/>
<dbReference type="PROSITE" id="PS50837">
    <property type="entry name" value="NACHT"/>
    <property type="match status" value="1"/>
</dbReference>
<dbReference type="EMBL" id="AP023440">
    <property type="protein sequence ID" value="BCL33427.1"/>
    <property type="molecule type" value="Genomic_DNA"/>
</dbReference>
<accession>A0A7G1PH94</accession>
<keyword evidence="7" id="KW-1185">Reference proteome</keyword>
<dbReference type="InterPro" id="IPR050505">
    <property type="entry name" value="WDR55/POC1"/>
</dbReference>
<feature type="transmembrane region" description="Helical" evidence="4">
    <location>
        <begin position="24"/>
        <end position="40"/>
    </location>
</feature>
<dbReference type="InterPro" id="IPR019775">
    <property type="entry name" value="WD40_repeat_CS"/>
</dbReference>
<name>A0A7G1PH94_9ACTN</name>
<feature type="transmembrane region" description="Helical" evidence="4">
    <location>
        <begin position="594"/>
        <end position="614"/>
    </location>
</feature>
<evidence type="ECO:0000256" key="4">
    <source>
        <dbReference type="SAM" id="Phobius"/>
    </source>
</evidence>
<feature type="transmembrane region" description="Helical" evidence="4">
    <location>
        <begin position="544"/>
        <end position="565"/>
    </location>
</feature>
<dbReference type="PROSITE" id="PS50082">
    <property type="entry name" value="WD_REPEATS_2"/>
    <property type="match status" value="2"/>
</dbReference>
<feature type="transmembrane region" description="Helical" evidence="4">
    <location>
        <begin position="460"/>
        <end position="482"/>
    </location>
</feature>
<dbReference type="InterPro" id="IPR027417">
    <property type="entry name" value="P-loop_NTPase"/>
</dbReference>
<dbReference type="InterPro" id="IPR015943">
    <property type="entry name" value="WD40/YVTN_repeat-like_dom_sf"/>
</dbReference>
<feature type="transmembrane region" description="Helical" evidence="4">
    <location>
        <begin position="510"/>
        <end position="532"/>
    </location>
</feature>
<dbReference type="Pfam" id="PF00400">
    <property type="entry name" value="WD40"/>
    <property type="match status" value="4"/>
</dbReference>
<feature type="transmembrane region" description="Helical" evidence="4">
    <location>
        <begin position="657"/>
        <end position="679"/>
    </location>
</feature>
<dbReference type="SUPFAM" id="SSF52540">
    <property type="entry name" value="P-loop containing nucleoside triphosphate hydrolases"/>
    <property type="match status" value="1"/>
</dbReference>
<evidence type="ECO:0000256" key="2">
    <source>
        <dbReference type="ARBA" id="ARBA00022737"/>
    </source>
</evidence>
<evidence type="ECO:0000259" key="5">
    <source>
        <dbReference type="PROSITE" id="PS50837"/>
    </source>
</evidence>
<feature type="domain" description="NACHT" evidence="5">
    <location>
        <begin position="143"/>
        <end position="231"/>
    </location>
</feature>
<feature type="transmembrane region" description="Helical" evidence="4">
    <location>
        <begin position="423"/>
        <end position="448"/>
    </location>
</feature>
<keyword evidence="4" id="KW-0472">Membrane</keyword>
<dbReference type="SMART" id="SM00320">
    <property type="entry name" value="WD40"/>
    <property type="match status" value="5"/>
</dbReference>
<dbReference type="Gene3D" id="2.130.10.10">
    <property type="entry name" value="YVTN repeat-like/Quinoprotein amine dehydrogenase"/>
    <property type="match status" value="2"/>
</dbReference>
<dbReference type="OrthoDB" id="419058at2"/>
<reference evidence="6 7" key="1">
    <citation type="journal article" date="2014" name="Int. J. Syst. Evol. Microbiol.">
        <title>Complete genome sequence of Corynebacterium casei LMG S-19264T (=DSM 44701T), isolated from a smear-ripened cheese.</title>
        <authorList>
            <consortium name="US DOE Joint Genome Institute (JGI-PGF)"/>
            <person name="Walter F."/>
            <person name="Albersmeier A."/>
            <person name="Kalinowski J."/>
            <person name="Ruckert C."/>
        </authorList>
    </citation>
    <scope>NUCLEOTIDE SEQUENCE [LARGE SCALE GENOMIC DNA]</scope>
    <source>
        <strain evidence="6 7">JCM 4677</strain>
    </source>
</reference>
<keyword evidence="4" id="KW-1133">Transmembrane helix</keyword>
<dbReference type="PANTHER" id="PTHR44019">
    <property type="entry name" value="WD REPEAT-CONTAINING PROTEIN 55"/>
    <property type="match status" value="1"/>
</dbReference>
<evidence type="ECO:0000256" key="3">
    <source>
        <dbReference type="PROSITE-ProRule" id="PRU00221"/>
    </source>
</evidence>
<keyword evidence="1 3" id="KW-0853">WD repeat</keyword>
<protein>
    <recommendedName>
        <fullName evidence="5">NACHT domain-containing protein</fullName>
    </recommendedName>
</protein>
<dbReference type="InterPro" id="IPR036322">
    <property type="entry name" value="WD40_repeat_dom_sf"/>
</dbReference>
<dbReference type="InterPro" id="IPR007111">
    <property type="entry name" value="NACHT_NTPase"/>
</dbReference>
<evidence type="ECO:0000256" key="1">
    <source>
        <dbReference type="ARBA" id="ARBA00022574"/>
    </source>
</evidence>
<sequence>MLFIVLAVLLLTTGDLDADNGRAGVAGLFVGIVSLAVALADHFRPDLSPPDPAVLADNLALTLRTQWLEEAEGRRLRNPRVLPLAWSATSRNVADQHGPGLRSESGATHAARVLRMRLSGRFDGRFDEVTRQLAQGFERLPNRRLVVLGEPGAGKTVVALLLTLGLLAEREQGGTVPVLLPVSSWDPVREPLDGWVVRTLASAYYNGRAEIPRLLLDHGLLLPVLDGLDEIPEAARRSAVRTANQAIGTERPIVVTCRAAEYEDLIRGGAPVLRQAPVVEVEPVSPEDVIAYLRDMDWPDSLGADAWDEIFEHLRAEPDSALATALSTPLMVSTARLVYQHGADPAELLDTARFDCRYAVEEHLTHQLLDAAYTPDPSAAGSDARWSAEQARRWLTFLAGYLHDHRERDLTWWRMSDRLLSRWVVPAIGIGAGLLLTIASAAWMVLVYGGDVQEMDDTSFVSSLSAVIGGGFAVLATVVCYAHPGRPPGRLSLAVRGSWARLRRGFRNGVVLTAVSVVPVIAGATVVISIAQDGSSWSMSAIEFYFQMVMVCAALATVIGLALAAHQWLDAPPTRATAQVGPLHSLTQDRRSSLVGALVSGTVVGAAGLIAWTTGDFTGRLVFRILTGWAGWPGTVDLRALARDGLNVMLDNFGYDYGLILGLAMLLPATAFGLLVLLTRAWPRFVVTRLLLAVQGRLPWRLMAFLADARERELLRQSGSVYQFRHVRLQETLASRTTPHTVRPRTDRPANQPVVSRRLVLGAGAASSAALITAFALPEDDSLVVFTGHKGEVGPVAWLNGGRRIVSGDDKGWVRIWNRDGFSLPALGLPRKRPDTPRVTAIAYGEREEVLAVGTDEGAVYLRSFWEGPWKKLSTQSGGADILAIAFQPGGQLLAACDEEGRLHLWHWRDGQYGQYENQETKFLQHTGLAFDHSGALAVAGDDGGVQLDLLSHTGKTRTLPGKGARSFISAYGQASSLSFSKDGHMLATVGQMGMPQLWNLRDRKIIQAPRTGWATAVAFSPNNPAQLAIGDDDGVLWLWDAQTDPTSAITLRGHVGGINSLAFNPDGDRLVTSGDDRTLRLWETA</sequence>
<dbReference type="PANTHER" id="PTHR44019:SF8">
    <property type="entry name" value="POC1 CENTRIOLAR PROTEIN HOMOLOG"/>
    <property type="match status" value="1"/>
</dbReference>
<dbReference type="AlphaFoldDB" id="A0A7G1PH94"/>
<feature type="transmembrane region" description="Helical" evidence="4">
    <location>
        <begin position="759"/>
        <end position="777"/>
    </location>
</feature>
<dbReference type="Proteomes" id="UP000516444">
    <property type="component" value="Chromosome"/>
</dbReference>
<feature type="repeat" description="WD" evidence="3">
    <location>
        <begin position="1052"/>
        <end position="1086"/>
    </location>
</feature>
<dbReference type="PROSITE" id="PS50294">
    <property type="entry name" value="WD_REPEATS_REGION"/>
    <property type="match status" value="2"/>
</dbReference>
<dbReference type="Gene3D" id="3.40.50.300">
    <property type="entry name" value="P-loop containing nucleotide triphosphate hydrolases"/>
    <property type="match status" value="1"/>
</dbReference>
<proteinExistence type="predicted"/>
<keyword evidence="2" id="KW-0677">Repeat</keyword>
<organism evidence="6 7">
    <name type="scientific">Streptomyces aurantiacus</name>
    <dbReference type="NCBI Taxonomy" id="47760"/>
    <lineage>
        <taxon>Bacteria</taxon>
        <taxon>Bacillati</taxon>
        <taxon>Actinomycetota</taxon>
        <taxon>Actinomycetes</taxon>
        <taxon>Kitasatosporales</taxon>
        <taxon>Streptomycetaceae</taxon>
        <taxon>Streptomyces</taxon>
        <taxon>Streptomyces aurantiacus group</taxon>
    </lineage>
</organism>
<dbReference type="RefSeq" id="WP_055510917.1">
    <property type="nucleotide sequence ID" value="NZ_AP023440.1"/>
</dbReference>